<evidence type="ECO:0000313" key="2">
    <source>
        <dbReference type="EMBL" id="KFB38032.1"/>
    </source>
</evidence>
<protein>
    <submittedName>
        <fullName evidence="2 3">FAD-linked oxidase</fullName>
    </submittedName>
</protein>
<dbReference type="EMBL" id="KE524860">
    <property type="protein sequence ID" value="KFB38032.1"/>
    <property type="molecule type" value="Genomic_DNA"/>
</dbReference>
<accession>A0A084VJ88</accession>
<dbReference type="EMBL" id="ATLV01013476">
    <property type="status" value="NOT_ANNOTATED_CDS"/>
    <property type="molecule type" value="Genomic_DNA"/>
</dbReference>
<reference evidence="2 4" key="1">
    <citation type="journal article" date="2014" name="BMC Genomics">
        <title>Genome sequence of Anopheles sinensis provides insight into genetics basis of mosquito competence for malaria parasites.</title>
        <authorList>
            <person name="Zhou D."/>
            <person name="Zhang D."/>
            <person name="Ding G."/>
            <person name="Shi L."/>
            <person name="Hou Q."/>
            <person name="Ye Y."/>
            <person name="Xu Y."/>
            <person name="Zhou H."/>
            <person name="Xiong C."/>
            <person name="Li S."/>
            <person name="Yu J."/>
            <person name="Hong S."/>
            <person name="Yu X."/>
            <person name="Zou P."/>
            <person name="Chen C."/>
            <person name="Chang X."/>
            <person name="Wang W."/>
            <person name="Lv Y."/>
            <person name="Sun Y."/>
            <person name="Ma L."/>
            <person name="Shen B."/>
            <person name="Zhu C."/>
        </authorList>
    </citation>
    <scope>NUCLEOTIDE SEQUENCE [LARGE SCALE GENOMIC DNA]</scope>
</reference>
<dbReference type="EnsemblMetazoa" id="ASIC005300-RA">
    <property type="protein sequence ID" value="ASIC005300-PA"/>
    <property type="gene ID" value="ASIC005300"/>
</dbReference>
<organism evidence="2">
    <name type="scientific">Anopheles sinensis</name>
    <name type="common">Mosquito</name>
    <dbReference type="NCBI Taxonomy" id="74873"/>
    <lineage>
        <taxon>Eukaryota</taxon>
        <taxon>Metazoa</taxon>
        <taxon>Ecdysozoa</taxon>
        <taxon>Arthropoda</taxon>
        <taxon>Hexapoda</taxon>
        <taxon>Insecta</taxon>
        <taxon>Pterygota</taxon>
        <taxon>Neoptera</taxon>
        <taxon>Endopterygota</taxon>
        <taxon>Diptera</taxon>
        <taxon>Nematocera</taxon>
        <taxon>Culicoidea</taxon>
        <taxon>Culicidae</taxon>
        <taxon>Anophelinae</taxon>
        <taxon>Anopheles</taxon>
    </lineage>
</organism>
<gene>
    <name evidence="2" type="ORF">ZHAS_00005300</name>
</gene>
<feature type="region of interest" description="Disordered" evidence="1">
    <location>
        <begin position="47"/>
        <end position="72"/>
    </location>
</feature>
<evidence type="ECO:0000313" key="3">
    <source>
        <dbReference type="EnsemblMetazoa" id="ASIC005300-PA"/>
    </source>
</evidence>
<dbReference type="Proteomes" id="UP000030765">
    <property type="component" value="Unassembled WGS sequence"/>
</dbReference>
<name>A0A084VJ88_ANOSI</name>
<dbReference type="VEuPathDB" id="VectorBase:ASIC005300"/>
<sequence length="193" mass="21627">MTSFGARYDTHTLLSAIAAAGYQHGARCTGKDTGRKYKEPRIRNYAHHRTADHAHTRSRLQTSQTALHGTSGAEKRTRAWQCALRSGCQSRKKVGAFAVCCVQNSIRLKQQPVSGCCTLATSWFSVHHMQKELDSTVAAAFADKRLLSCGSLDKIQLAEHRSQIAVWQWFQYYKLPVLCLLLHRFACASHQAH</sequence>
<evidence type="ECO:0000313" key="4">
    <source>
        <dbReference type="Proteomes" id="UP000030765"/>
    </source>
</evidence>
<evidence type="ECO:0000256" key="1">
    <source>
        <dbReference type="SAM" id="MobiDB-lite"/>
    </source>
</evidence>
<keyword evidence="4" id="KW-1185">Reference proteome</keyword>
<proteinExistence type="predicted"/>
<feature type="compositionally biased region" description="Polar residues" evidence="1">
    <location>
        <begin position="59"/>
        <end position="68"/>
    </location>
</feature>
<dbReference type="AlphaFoldDB" id="A0A084VJ88"/>
<reference evidence="3" key="2">
    <citation type="submission" date="2020-05" db="UniProtKB">
        <authorList>
            <consortium name="EnsemblMetazoa"/>
        </authorList>
    </citation>
    <scope>IDENTIFICATION</scope>
</reference>